<feature type="compositionally biased region" description="Polar residues" evidence="1">
    <location>
        <begin position="71"/>
        <end position="90"/>
    </location>
</feature>
<feature type="compositionally biased region" description="Basic and acidic residues" evidence="1">
    <location>
        <begin position="690"/>
        <end position="701"/>
    </location>
</feature>
<feature type="compositionally biased region" description="Basic and acidic residues" evidence="1">
    <location>
        <begin position="400"/>
        <end position="416"/>
    </location>
</feature>
<evidence type="ECO:0000256" key="2">
    <source>
        <dbReference type="SAM" id="SignalP"/>
    </source>
</evidence>
<feature type="signal peptide" evidence="2">
    <location>
        <begin position="1"/>
        <end position="17"/>
    </location>
</feature>
<feature type="region of interest" description="Disordered" evidence="1">
    <location>
        <begin position="242"/>
        <end position="531"/>
    </location>
</feature>
<feature type="compositionally biased region" description="Basic and acidic residues" evidence="1">
    <location>
        <begin position="311"/>
        <end position="324"/>
    </location>
</feature>
<comment type="caution">
    <text evidence="3">The sequence shown here is derived from an EMBL/GenBank/DDBJ whole genome shotgun (WGS) entry which is preliminary data.</text>
</comment>
<feature type="compositionally biased region" description="Low complexity" evidence="1">
    <location>
        <begin position="387"/>
        <end position="399"/>
    </location>
</feature>
<feature type="region of interest" description="Disordered" evidence="1">
    <location>
        <begin position="13"/>
        <end position="92"/>
    </location>
</feature>
<feature type="compositionally biased region" description="Basic and acidic residues" evidence="1">
    <location>
        <begin position="615"/>
        <end position="624"/>
    </location>
</feature>
<organism evidence="3 4">
    <name type="scientific">Besnoitia besnoiti</name>
    <name type="common">Apicomplexan protozoan</name>
    <dbReference type="NCBI Taxonomy" id="94643"/>
    <lineage>
        <taxon>Eukaryota</taxon>
        <taxon>Sar</taxon>
        <taxon>Alveolata</taxon>
        <taxon>Apicomplexa</taxon>
        <taxon>Conoidasida</taxon>
        <taxon>Coccidia</taxon>
        <taxon>Eucoccidiorida</taxon>
        <taxon>Eimeriorina</taxon>
        <taxon>Sarcocystidae</taxon>
        <taxon>Besnoitia</taxon>
    </lineage>
</organism>
<evidence type="ECO:0000256" key="1">
    <source>
        <dbReference type="SAM" id="MobiDB-lite"/>
    </source>
</evidence>
<evidence type="ECO:0000313" key="3">
    <source>
        <dbReference type="EMBL" id="PFH34833.1"/>
    </source>
</evidence>
<dbReference type="RefSeq" id="XP_029218842.1">
    <property type="nucleotide sequence ID" value="XM_029365259.1"/>
</dbReference>
<feature type="region of interest" description="Disordered" evidence="1">
    <location>
        <begin position="596"/>
        <end position="845"/>
    </location>
</feature>
<reference evidence="3 4" key="1">
    <citation type="submission" date="2017-09" db="EMBL/GenBank/DDBJ databases">
        <title>Genome sequencing of Besnoitia besnoiti strain Bb-Ger1.</title>
        <authorList>
            <person name="Schares G."/>
            <person name="Venepally P."/>
            <person name="Lorenzi H.A."/>
        </authorList>
    </citation>
    <scope>NUCLEOTIDE SEQUENCE [LARGE SCALE GENOMIC DNA]</scope>
    <source>
        <strain evidence="3 4">Bb-Ger1</strain>
    </source>
</reference>
<feature type="chain" id="PRO_5012970565" evidence="2">
    <location>
        <begin position="18"/>
        <end position="845"/>
    </location>
</feature>
<gene>
    <name evidence="3" type="ORF">BESB_068660</name>
</gene>
<dbReference type="EMBL" id="NWUJ01000006">
    <property type="protein sequence ID" value="PFH34833.1"/>
    <property type="molecule type" value="Genomic_DNA"/>
</dbReference>
<dbReference type="AlphaFoldDB" id="A0A2A9MGP6"/>
<keyword evidence="2" id="KW-0732">Signal</keyword>
<protein>
    <submittedName>
        <fullName evidence="3">Uncharacterized protein</fullName>
    </submittedName>
</protein>
<feature type="compositionally biased region" description="Low complexity" evidence="1">
    <location>
        <begin position="710"/>
        <end position="745"/>
    </location>
</feature>
<feature type="compositionally biased region" description="Basic and acidic residues" evidence="1">
    <location>
        <begin position="817"/>
        <end position="833"/>
    </location>
</feature>
<evidence type="ECO:0000313" key="4">
    <source>
        <dbReference type="Proteomes" id="UP000224006"/>
    </source>
</evidence>
<feature type="compositionally biased region" description="Low complexity" evidence="1">
    <location>
        <begin position="325"/>
        <end position="335"/>
    </location>
</feature>
<dbReference type="Proteomes" id="UP000224006">
    <property type="component" value="Chromosome VI"/>
</dbReference>
<feature type="compositionally biased region" description="Low complexity" evidence="1">
    <location>
        <begin position="353"/>
        <end position="364"/>
    </location>
</feature>
<dbReference type="VEuPathDB" id="ToxoDB:BESB_068660"/>
<sequence length="845" mass="85741">MILLPVVLSWIGPMGHGGGEESPSLEKSAGPPLAADAERPSSALKDGRGLSAPSAPGSLEHPSADEKGSQRLPSLLTSARSRSESYNPSSADAKFQAVDAALGSRSAAAARLQQTSPRFGYACGAPAGGGARDAGELDGPVLTMADRESQGEFRYVVDAAGNRRWLPHPRAASLPVALPDGRRLASLEPTALGLEDARTRSQPAGVLRCGGLSRAAALSAEGAEDEEGVATIDATRYALEAEDEADEPAGASCISSPLDYSPRQQRERQFKTHRGRRLLGGSTPKHFRISDDRVAPFYRALPHGPASGSSHPHEAHSAERELEARAAQARASAPATLPGPRGLQAPATKSQNSAPGSGPGSAAPRLMSSHADSCPLASRSASHGTRRTTLASARRAATTESRHARRAGDLEKDDRGSSSGTALAARAHMQDPSGCDAAAGGQGPLSTRPAEEGGLSSAGTALPSLPASAAPSSEVSSQPAASTEPPPSASLPCAGASSSVSRTGRRLSESRAPAAASVPLHGGPGPASTSTLLYGGQPVITVRKGIGLVGCPPGGGSQKMAKPRGAGVIAPGGPRAPSFPPQRFPTLYAMRTARPNLLPKRRGSCGDPPTGAASFRDDASERRLAGRSAALGTGGARRSHSTSSVAGQAERKRGMQSDTGADGNLPPDVIHASSLPSTAMHASEGITAHDGVRARKDDSHAALRPQLVTLSGSSASASLLPPPASLSAQSGSSQAPSSPASALSARLSKKIPQPAHPSAASQAAASASLLYRSQSAQAKASMERGAVGGSAAARRCSGGGNLMANRGRPDLGGVAERQAEIAEPRDAGREQKLWRSSSAETHPAP</sequence>
<name>A0A2A9MGP6_BESBE</name>
<keyword evidence="4" id="KW-1185">Reference proteome</keyword>
<dbReference type="GeneID" id="40311792"/>
<feature type="compositionally biased region" description="Low complexity" evidence="1">
    <location>
        <begin position="453"/>
        <end position="483"/>
    </location>
</feature>
<dbReference type="KEGG" id="bbes:BESB_068660"/>
<feature type="compositionally biased region" description="Low complexity" evidence="1">
    <location>
        <begin position="752"/>
        <end position="778"/>
    </location>
</feature>
<feature type="compositionally biased region" description="Polar residues" evidence="1">
    <location>
        <begin position="834"/>
        <end position="845"/>
    </location>
</feature>
<proteinExistence type="predicted"/>
<accession>A0A2A9MGP6</accession>